<accession>A0A935TEH3</accession>
<reference evidence="3 4" key="1">
    <citation type="submission" date="2020-10" db="EMBL/GenBank/DDBJ databases">
        <title>Connecting structure to function with the recovery of over 1000 high-quality activated sludge metagenome-assembled genomes encoding full-length rRNA genes using long-read sequencing.</title>
        <authorList>
            <person name="Singleton C.M."/>
            <person name="Petriglieri F."/>
            <person name="Kristensen J.M."/>
            <person name="Kirkegaard R.H."/>
            <person name="Michaelsen T.Y."/>
            <person name="Andersen M.H."/>
            <person name="Karst S.M."/>
            <person name="Dueholm M.S."/>
            <person name="Nielsen P.H."/>
            <person name="Albertsen M."/>
        </authorList>
    </citation>
    <scope>NUCLEOTIDE SEQUENCE [LARGE SCALE GENOMIC DNA]</scope>
    <source>
        <strain evidence="3">Fred_18-Q3-R57-64_BAT3C.720</strain>
    </source>
</reference>
<evidence type="ECO:0000313" key="3">
    <source>
        <dbReference type="EMBL" id="MBK7955908.1"/>
    </source>
</evidence>
<feature type="compositionally biased region" description="Basic residues" evidence="1">
    <location>
        <begin position="193"/>
        <end position="205"/>
    </location>
</feature>
<organism evidence="3 4">
    <name type="scientific">Candidatus Accumulibacter affinis</name>
    <dbReference type="NCBI Taxonomy" id="2954384"/>
    <lineage>
        <taxon>Bacteria</taxon>
        <taxon>Pseudomonadati</taxon>
        <taxon>Pseudomonadota</taxon>
        <taxon>Betaproteobacteria</taxon>
        <taxon>Candidatus Accumulibacter</taxon>
    </lineage>
</organism>
<gene>
    <name evidence="3" type="ORF">IPK02_19295</name>
</gene>
<dbReference type="Gene3D" id="3.30.565.60">
    <property type="match status" value="1"/>
</dbReference>
<dbReference type="Pfam" id="PF04326">
    <property type="entry name" value="SLFN_AlbA_2"/>
    <property type="match status" value="1"/>
</dbReference>
<dbReference type="EMBL" id="JADJOT010000011">
    <property type="protein sequence ID" value="MBK7955908.1"/>
    <property type="molecule type" value="Genomic_DNA"/>
</dbReference>
<dbReference type="InterPro" id="IPR038475">
    <property type="entry name" value="RecG_C_sf"/>
</dbReference>
<dbReference type="Gene3D" id="3.30.950.30">
    <property type="entry name" value="Schlafen, AAA domain"/>
    <property type="match status" value="1"/>
</dbReference>
<feature type="region of interest" description="Disordered" evidence="1">
    <location>
        <begin position="187"/>
        <end position="211"/>
    </location>
</feature>
<dbReference type="PANTHER" id="PTHR30595:SF6">
    <property type="entry name" value="SCHLAFEN ALBA-2 DOMAIN-CONTAINING PROTEIN"/>
    <property type="match status" value="1"/>
</dbReference>
<dbReference type="Proteomes" id="UP000706151">
    <property type="component" value="Unassembled WGS sequence"/>
</dbReference>
<dbReference type="PANTHER" id="PTHR30595">
    <property type="entry name" value="GLPR-RELATED TRANSCRIPTIONAL REPRESSOR"/>
    <property type="match status" value="1"/>
</dbReference>
<dbReference type="InterPro" id="IPR038461">
    <property type="entry name" value="Schlafen_AlbA_2_dom_sf"/>
</dbReference>
<feature type="domain" description="Schlafen AlbA-2" evidence="2">
    <location>
        <begin position="3"/>
        <end position="94"/>
    </location>
</feature>
<proteinExistence type="predicted"/>
<evidence type="ECO:0000256" key="1">
    <source>
        <dbReference type="SAM" id="MobiDB-lite"/>
    </source>
</evidence>
<evidence type="ECO:0000259" key="2">
    <source>
        <dbReference type="Pfam" id="PF04326"/>
    </source>
</evidence>
<dbReference type="AlphaFoldDB" id="A0A935TEH3"/>
<name>A0A935TEH3_9PROT</name>
<comment type="caution">
    <text evidence="3">The sequence shown here is derived from an EMBL/GenBank/DDBJ whole genome shotgun (WGS) entry which is preliminary data.</text>
</comment>
<sequence length="211" mass="23412">MDYCVALANEGGGRIVLGVSDKPPRRVVGTAAFEMPEKTVAGVYERIHLKLLWQEIQHAEGRVLVFEVPARPVGHPLHYDGGYWMRAGEELVPMTPDQLNDFEAVARKGVRLIVREGVSKQKVRDGKDITGQKGHAVGFEGLVNYVFEQRPASEETAAALRTTTHAYPLKAIRELIGNAIVHQDLTEQAGHGQTRHGRKASRSWKNKSVFI</sequence>
<protein>
    <submittedName>
        <fullName evidence="3">DNA binding domain-containing protein</fullName>
    </submittedName>
</protein>
<evidence type="ECO:0000313" key="4">
    <source>
        <dbReference type="Proteomes" id="UP000706151"/>
    </source>
</evidence>
<dbReference type="InterPro" id="IPR007421">
    <property type="entry name" value="Schlafen_AlbA_2_dom"/>
</dbReference>